<organism evidence="3 4">
    <name type="scientific">Lysobacter capsici AZ78</name>
    <dbReference type="NCBI Taxonomy" id="1444315"/>
    <lineage>
        <taxon>Bacteria</taxon>
        <taxon>Pseudomonadati</taxon>
        <taxon>Pseudomonadota</taxon>
        <taxon>Gammaproteobacteria</taxon>
        <taxon>Lysobacterales</taxon>
        <taxon>Lysobacteraceae</taxon>
        <taxon>Lysobacter</taxon>
    </lineage>
</organism>
<dbReference type="InterPro" id="IPR036770">
    <property type="entry name" value="Ankyrin_rpt-contain_sf"/>
</dbReference>
<keyword evidence="4" id="KW-1185">Reference proteome</keyword>
<name>A0A108UCE2_9GAMM</name>
<dbReference type="SUPFAM" id="SSF48403">
    <property type="entry name" value="Ankyrin repeat"/>
    <property type="match status" value="1"/>
</dbReference>
<dbReference type="EMBL" id="JAJA02000001">
    <property type="protein sequence ID" value="KWS06624.1"/>
    <property type="molecule type" value="Genomic_DNA"/>
</dbReference>
<protein>
    <submittedName>
        <fullName evidence="3">Ankyrin-like protein</fullName>
    </submittedName>
</protein>
<dbReference type="InterPro" id="IPR002110">
    <property type="entry name" value="Ankyrin_rpt"/>
</dbReference>
<dbReference type="PROSITE" id="PS50088">
    <property type="entry name" value="ANK_REPEAT"/>
    <property type="match status" value="2"/>
</dbReference>
<dbReference type="PROSITE" id="PS50297">
    <property type="entry name" value="ANK_REP_REGION"/>
    <property type="match status" value="1"/>
</dbReference>
<sequence>MFAIVAVPAFAHDPAGPTQAAAAGAHAQANPHAATQSDHGHAAPTTHAATAIDSSTLASQDLSRYLFDAARAGDVDVIKSLLARGVQVDARDERGSTALILAAYYGKNDAVRTLLEAGASPNLGDSARGNTALMGALFKGEIESARRLLADPRTDVNARNAAGQTAAMFAALFGRADLVEALAARQADFALTDASGATAEALARTQGNAALADRLAVLSRGRGG</sequence>
<feature type="repeat" description="ANK" evidence="1">
    <location>
        <begin position="66"/>
        <end position="93"/>
    </location>
</feature>
<dbReference type="PANTHER" id="PTHR24183">
    <property type="entry name" value="FIBRONECTIN TYPE 3 AND ANKYRIN REPEAT DOMAINS PROTEIN 1"/>
    <property type="match status" value="1"/>
</dbReference>
<evidence type="ECO:0000313" key="3">
    <source>
        <dbReference type="EMBL" id="KWS06624.1"/>
    </source>
</evidence>
<keyword evidence="1" id="KW-0040">ANK repeat</keyword>
<evidence type="ECO:0000256" key="2">
    <source>
        <dbReference type="SAM" id="MobiDB-lite"/>
    </source>
</evidence>
<dbReference type="AlphaFoldDB" id="A0A108UCE2"/>
<feature type="region of interest" description="Disordered" evidence="2">
    <location>
        <begin position="16"/>
        <end position="45"/>
    </location>
</feature>
<comment type="caution">
    <text evidence="3">The sequence shown here is derived from an EMBL/GenBank/DDBJ whole genome shotgun (WGS) entry which is preliminary data.</text>
</comment>
<dbReference type="Gene3D" id="1.25.40.20">
    <property type="entry name" value="Ankyrin repeat-containing domain"/>
    <property type="match status" value="1"/>
</dbReference>
<reference evidence="3 4" key="1">
    <citation type="journal article" date="2014" name="Genome Announc.">
        <title>Draft Genome Sequence of Lysobacter capsici AZ78, a Bacterium Antagonistic to Plant-Pathogenic Oomycetes.</title>
        <authorList>
            <person name="Puopolo G."/>
            <person name="Sonego P."/>
            <person name="Engelen K."/>
            <person name="Pertot I."/>
        </authorList>
    </citation>
    <scope>NUCLEOTIDE SEQUENCE [LARGE SCALE GENOMIC DNA]</scope>
    <source>
        <strain evidence="3 4">AZ78</strain>
    </source>
</reference>
<dbReference type="Proteomes" id="UP000023435">
    <property type="component" value="Unassembled WGS sequence"/>
</dbReference>
<proteinExistence type="predicted"/>
<feature type="repeat" description="ANK" evidence="1">
    <location>
        <begin position="94"/>
        <end position="126"/>
    </location>
</feature>
<accession>A0A108UCE2</accession>
<dbReference type="SMART" id="SM00248">
    <property type="entry name" value="ANK"/>
    <property type="match status" value="4"/>
</dbReference>
<gene>
    <name evidence="3" type="ORF">AZ78_4180</name>
</gene>
<evidence type="ECO:0000256" key="1">
    <source>
        <dbReference type="PROSITE-ProRule" id="PRU00023"/>
    </source>
</evidence>
<evidence type="ECO:0000313" key="4">
    <source>
        <dbReference type="Proteomes" id="UP000023435"/>
    </source>
</evidence>
<dbReference type="Pfam" id="PF12796">
    <property type="entry name" value="Ank_2"/>
    <property type="match status" value="1"/>
</dbReference>
<dbReference type="PANTHER" id="PTHR24183:SF1">
    <property type="entry name" value="FIBRONECTIN TYPE 3 AND ANKYRIN REPEAT DOMAINS PROTEIN 1"/>
    <property type="match status" value="1"/>
</dbReference>